<protein>
    <submittedName>
        <fullName evidence="2">FT-interacting protein 1-like protein</fullName>
    </submittedName>
</protein>
<dbReference type="PANTHER" id="PTHR31425:SF22">
    <property type="entry name" value="MULTIPLE C2 DOMAIN AND TRANSMEMBRANE REGION PROTEIN 6"/>
    <property type="match status" value="1"/>
</dbReference>
<name>A0A443P3B8_9MAGN</name>
<feature type="region of interest" description="Disordered" evidence="1">
    <location>
        <begin position="132"/>
        <end position="173"/>
    </location>
</feature>
<reference evidence="2 3" key="1">
    <citation type="journal article" date="2019" name="Nat. Plants">
        <title>Stout camphor tree genome fills gaps in understanding of flowering plant genome evolution.</title>
        <authorList>
            <person name="Chaw S.M."/>
            <person name="Liu Y.C."/>
            <person name="Wu Y.W."/>
            <person name="Wang H.Y."/>
            <person name="Lin C.I."/>
            <person name="Wu C.S."/>
            <person name="Ke H.M."/>
            <person name="Chang L.Y."/>
            <person name="Hsu C.Y."/>
            <person name="Yang H.T."/>
            <person name="Sudianto E."/>
            <person name="Hsu M.H."/>
            <person name="Wu K.P."/>
            <person name="Wang L.N."/>
            <person name="Leebens-Mack J.H."/>
            <person name="Tsai I.J."/>
        </authorList>
    </citation>
    <scope>NUCLEOTIDE SEQUENCE [LARGE SCALE GENOMIC DNA]</scope>
    <source>
        <strain evidence="3">cv. Chaw 1501</strain>
        <tissue evidence="2">Young leaves</tissue>
    </source>
</reference>
<evidence type="ECO:0000313" key="3">
    <source>
        <dbReference type="Proteomes" id="UP000283530"/>
    </source>
</evidence>
<accession>A0A443P3B8</accession>
<comment type="caution">
    <text evidence="2">The sequence shown here is derived from an EMBL/GenBank/DDBJ whole genome shotgun (WGS) entry which is preliminary data.</text>
</comment>
<sequence length="271" mass="32704">MCVATKRLDHCNPVESQWFNLEKPSITSNGNEKEVKFESKIHMRLSLEAGYHVLTEPIHYTRRPLLTQAPQFEEQEQDAFNGYEFLPETTYRICGAYRSVTEKNGWMPRKTEVERHRRHFLVPKPWVPEQIQTSKHTHHLKRRHIKHNRQTQSKEDKNPRRTWVPPVQQRQSPLPLHRQIPRHRLHPPRHAPQPVVPHPHNIRRPRRRKSIKLLVQLVRVRPLGVRQHYVHVRRVPRPEPIVPYPNQEQIQEQCRQHQFRITNQYEKQDVD</sequence>
<dbReference type="Proteomes" id="UP000283530">
    <property type="component" value="Unassembled WGS sequence"/>
</dbReference>
<dbReference type="PANTHER" id="PTHR31425">
    <property type="entry name" value="PHOSPHORIBOSYLANTHRANILATE TRANSFERASE ISOFORM 1"/>
    <property type="match status" value="1"/>
</dbReference>
<dbReference type="EMBL" id="QPKB01000005">
    <property type="protein sequence ID" value="RWR85313.1"/>
    <property type="molecule type" value="Genomic_DNA"/>
</dbReference>
<keyword evidence="3" id="KW-1185">Reference proteome</keyword>
<proteinExistence type="predicted"/>
<gene>
    <name evidence="2" type="ORF">CKAN_01417500</name>
</gene>
<evidence type="ECO:0000313" key="2">
    <source>
        <dbReference type="EMBL" id="RWR85313.1"/>
    </source>
</evidence>
<evidence type="ECO:0000256" key="1">
    <source>
        <dbReference type="SAM" id="MobiDB-lite"/>
    </source>
</evidence>
<dbReference type="AlphaFoldDB" id="A0A443P3B8"/>
<organism evidence="2 3">
    <name type="scientific">Cinnamomum micranthum f. kanehirae</name>
    <dbReference type="NCBI Taxonomy" id="337451"/>
    <lineage>
        <taxon>Eukaryota</taxon>
        <taxon>Viridiplantae</taxon>
        <taxon>Streptophyta</taxon>
        <taxon>Embryophyta</taxon>
        <taxon>Tracheophyta</taxon>
        <taxon>Spermatophyta</taxon>
        <taxon>Magnoliopsida</taxon>
        <taxon>Magnoliidae</taxon>
        <taxon>Laurales</taxon>
        <taxon>Lauraceae</taxon>
        <taxon>Cinnamomum</taxon>
    </lineage>
</organism>
<dbReference type="InterPro" id="IPR047259">
    <property type="entry name" value="QUIRKY-like"/>
</dbReference>
<feature type="compositionally biased region" description="Basic residues" evidence="1">
    <location>
        <begin position="135"/>
        <end position="149"/>
    </location>
</feature>